<sequence>MKGKLEKLRELPAYYRSYVKHLQQFQDSSPGTLAVLASMEAVYGRCAQDIERLLEDGPNEQT</sequence>
<evidence type="ECO:0000313" key="1">
    <source>
        <dbReference type="EMBL" id="KKM79583.1"/>
    </source>
</evidence>
<dbReference type="EMBL" id="LAZR01008314">
    <property type="protein sequence ID" value="KKM79583.1"/>
    <property type="molecule type" value="Genomic_DNA"/>
</dbReference>
<gene>
    <name evidence="1" type="ORF">LCGC14_1348500</name>
</gene>
<dbReference type="AlphaFoldDB" id="A0A0F9KC81"/>
<reference evidence="1" key="1">
    <citation type="journal article" date="2015" name="Nature">
        <title>Complex archaea that bridge the gap between prokaryotes and eukaryotes.</title>
        <authorList>
            <person name="Spang A."/>
            <person name="Saw J.H."/>
            <person name="Jorgensen S.L."/>
            <person name="Zaremba-Niedzwiedzka K."/>
            <person name="Martijn J."/>
            <person name="Lind A.E."/>
            <person name="van Eijk R."/>
            <person name="Schleper C."/>
            <person name="Guy L."/>
            <person name="Ettema T.J."/>
        </authorList>
    </citation>
    <scope>NUCLEOTIDE SEQUENCE</scope>
</reference>
<protein>
    <submittedName>
        <fullName evidence="1">Uncharacterized protein</fullName>
    </submittedName>
</protein>
<proteinExistence type="predicted"/>
<organism evidence="1">
    <name type="scientific">marine sediment metagenome</name>
    <dbReference type="NCBI Taxonomy" id="412755"/>
    <lineage>
        <taxon>unclassified sequences</taxon>
        <taxon>metagenomes</taxon>
        <taxon>ecological metagenomes</taxon>
    </lineage>
</organism>
<accession>A0A0F9KC81</accession>
<comment type="caution">
    <text evidence="1">The sequence shown here is derived from an EMBL/GenBank/DDBJ whole genome shotgun (WGS) entry which is preliminary data.</text>
</comment>
<name>A0A0F9KC81_9ZZZZ</name>